<dbReference type="Pfam" id="PF07195">
    <property type="entry name" value="FliD_C"/>
    <property type="match status" value="1"/>
</dbReference>
<dbReference type="InterPro" id="IPR010809">
    <property type="entry name" value="FliD_C"/>
</dbReference>
<keyword evidence="3" id="KW-0175">Coiled coil</keyword>
<evidence type="ECO:0000313" key="9">
    <source>
        <dbReference type="Proteomes" id="UP000541535"/>
    </source>
</evidence>
<dbReference type="InterPro" id="IPR003481">
    <property type="entry name" value="FliD_N"/>
</dbReference>
<sequence length="461" mass="46207">MINPSIISSMYGNSGSLGGLGSPSSAVYAKVERALAGQAGVAQRLNTSLASSQTKLSGLGQLQSALADFQAVAKGLSGSGLSTSATSSGKGVLNVSSGATAKAGSYAIDVSRLAQGQVLTSETQLSNSAKIGTGAPATIKVEFGVQGDKGFTPGKDAVKSITIDSSNNTLDGIASAFKAAGIDASVVKTGGGFALAIKGADGEAQSMRISVTGDAAVKDMLAYNGAANSKLTQTQAAQDALLTVNGKQVQSASNTLDKAVDGLKLTLTGKGKTDVTVTQDASQIASNVGKFVEAFNSLNTRLGVLQKGDLKSGNAVTQASTQLSQLMRTGGGNISTTALADAGISFDSSGKAQLDEKKLKAAIAADPAAVSALFTNGGKGIADQVAGRIDSLTGADSALKREAASVGKEITNLNGKRAELSKALTAQANALVKLYTQQEQMGSNPALPGYTGPRSLFDMLA</sequence>
<keyword evidence="9" id="KW-1185">Reference proteome</keyword>
<dbReference type="InterPro" id="IPR040026">
    <property type="entry name" value="FliD"/>
</dbReference>
<dbReference type="GO" id="GO:0009421">
    <property type="term" value="C:bacterial-type flagellum filament cap"/>
    <property type="evidence" value="ECO:0007669"/>
    <property type="project" value="InterPro"/>
</dbReference>
<comment type="function">
    <text evidence="5">Required for morphogenesis and for the elongation of the flagellar filament by facilitating polymerization of the flagellin monomers at the tip of growing filament. Forms a capping structure, which prevents flagellin subunits (transported through the central channel of the flagellum) from leaking out without polymerization at the distal end.</text>
</comment>
<evidence type="ECO:0000259" key="6">
    <source>
        <dbReference type="Pfam" id="PF02465"/>
    </source>
</evidence>
<keyword evidence="8" id="KW-0282">Flagellum</keyword>
<evidence type="ECO:0000256" key="1">
    <source>
        <dbReference type="ARBA" id="ARBA00009764"/>
    </source>
</evidence>
<dbReference type="PANTHER" id="PTHR30288">
    <property type="entry name" value="FLAGELLAR CAP/ASSEMBLY PROTEIN FLID"/>
    <property type="match status" value="1"/>
</dbReference>
<evidence type="ECO:0000256" key="4">
    <source>
        <dbReference type="ARBA" id="ARBA00023143"/>
    </source>
</evidence>
<reference evidence="8 9" key="1">
    <citation type="submission" date="2020-08" db="EMBL/GenBank/DDBJ databases">
        <title>Genomic Encyclopedia of Type Strains, Phase III (KMG-III): the genomes of soil and plant-associated and newly described type strains.</title>
        <authorList>
            <person name="Whitman W."/>
        </authorList>
    </citation>
    <scope>NUCLEOTIDE SEQUENCE [LARGE SCALE GENOMIC DNA]</scope>
    <source>
        <strain evidence="8 9">CECT 8897</strain>
    </source>
</reference>
<comment type="similarity">
    <text evidence="1 5">Belongs to the FliD family.</text>
</comment>
<feature type="domain" description="Flagellar hook-associated protein 2 C-terminal" evidence="7">
    <location>
        <begin position="237"/>
        <end position="441"/>
    </location>
</feature>
<proteinExistence type="inferred from homology"/>
<dbReference type="EMBL" id="JACHXD010000003">
    <property type="protein sequence ID" value="MBB3118403.1"/>
    <property type="molecule type" value="Genomic_DNA"/>
</dbReference>
<dbReference type="RefSeq" id="WP_183440322.1">
    <property type="nucleotide sequence ID" value="NZ_JACHXD010000003.1"/>
</dbReference>
<dbReference type="AlphaFoldDB" id="A0A7W5FTP4"/>
<gene>
    <name evidence="8" type="ORF">FHS03_001434</name>
</gene>
<organism evidence="8 9">
    <name type="scientific">Pseudoduganella violacea</name>
    <dbReference type="NCBI Taxonomy" id="1715466"/>
    <lineage>
        <taxon>Bacteria</taxon>
        <taxon>Pseudomonadati</taxon>
        <taxon>Pseudomonadota</taxon>
        <taxon>Betaproteobacteria</taxon>
        <taxon>Burkholderiales</taxon>
        <taxon>Oxalobacteraceae</taxon>
        <taxon>Telluria group</taxon>
        <taxon>Pseudoduganella</taxon>
    </lineage>
</organism>
<dbReference type="GO" id="GO:0071973">
    <property type="term" value="P:bacterial-type flagellum-dependent cell motility"/>
    <property type="evidence" value="ECO:0007669"/>
    <property type="project" value="TreeGrafter"/>
</dbReference>
<dbReference type="Pfam" id="PF02465">
    <property type="entry name" value="FliD_N"/>
    <property type="match status" value="1"/>
</dbReference>
<evidence type="ECO:0000313" key="8">
    <source>
        <dbReference type="EMBL" id="MBB3118403.1"/>
    </source>
</evidence>
<evidence type="ECO:0000256" key="5">
    <source>
        <dbReference type="RuleBase" id="RU362066"/>
    </source>
</evidence>
<dbReference type="Proteomes" id="UP000541535">
    <property type="component" value="Unassembled WGS sequence"/>
</dbReference>
<comment type="subunit">
    <text evidence="2 5">Homopentamer.</text>
</comment>
<keyword evidence="5" id="KW-0964">Secreted</keyword>
<dbReference type="GO" id="GO:0005576">
    <property type="term" value="C:extracellular region"/>
    <property type="evidence" value="ECO:0007669"/>
    <property type="project" value="UniProtKB-SubCell"/>
</dbReference>
<keyword evidence="8" id="KW-0966">Cell projection</keyword>
<protein>
    <recommendedName>
        <fullName evidence="5">Flagellar hook-associated protein 2</fullName>
        <shortName evidence="5">HAP2</shortName>
    </recommendedName>
    <alternativeName>
        <fullName evidence="5">Flagellar cap protein</fullName>
    </alternativeName>
</protein>
<evidence type="ECO:0000256" key="2">
    <source>
        <dbReference type="ARBA" id="ARBA00011255"/>
    </source>
</evidence>
<dbReference type="GO" id="GO:0007155">
    <property type="term" value="P:cell adhesion"/>
    <property type="evidence" value="ECO:0007669"/>
    <property type="project" value="InterPro"/>
</dbReference>
<keyword evidence="4 5" id="KW-0975">Bacterial flagellum</keyword>
<comment type="subcellular location">
    <subcellularLocation>
        <location evidence="5">Secreted</location>
    </subcellularLocation>
    <subcellularLocation>
        <location evidence="5">Bacterial flagellum</location>
    </subcellularLocation>
</comment>
<comment type="caution">
    <text evidence="8">The sequence shown here is derived from an EMBL/GenBank/DDBJ whole genome shotgun (WGS) entry which is preliminary data.</text>
</comment>
<feature type="domain" description="Flagellar hook-associated protein 2 N-terminal" evidence="6">
    <location>
        <begin position="41"/>
        <end position="117"/>
    </location>
</feature>
<keyword evidence="8" id="KW-0969">Cilium</keyword>
<dbReference type="PANTHER" id="PTHR30288:SF0">
    <property type="entry name" value="FLAGELLAR HOOK-ASSOCIATED PROTEIN 2"/>
    <property type="match status" value="1"/>
</dbReference>
<accession>A0A7W5FTP4</accession>
<evidence type="ECO:0000256" key="3">
    <source>
        <dbReference type="ARBA" id="ARBA00023054"/>
    </source>
</evidence>
<name>A0A7W5FTP4_9BURK</name>
<dbReference type="GO" id="GO:0009424">
    <property type="term" value="C:bacterial-type flagellum hook"/>
    <property type="evidence" value="ECO:0007669"/>
    <property type="project" value="UniProtKB-UniRule"/>
</dbReference>
<evidence type="ECO:0000259" key="7">
    <source>
        <dbReference type="Pfam" id="PF07195"/>
    </source>
</evidence>